<protein>
    <submittedName>
        <fullName evidence="2">FliJ family protein</fullName>
    </submittedName>
</protein>
<evidence type="ECO:0000313" key="3">
    <source>
        <dbReference type="Proteomes" id="UP000480684"/>
    </source>
</evidence>
<keyword evidence="3" id="KW-1185">Reference proteome</keyword>
<evidence type="ECO:0000313" key="2">
    <source>
        <dbReference type="EMBL" id="NFV78695.1"/>
    </source>
</evidence>
<proteinExistence type="predicted"/>
<dbReference type="Gene3D" id="1.10.287.1700">
    <property type="match status" value="1"/>
</dbReference>
<evidence type="ECO:0000256" key="1">
    <source>
        <dbReference type="SAM" id="Coils"/>
    </source>
</evidence>
<dbReference type="InterPro" id="IPR053716">
    <property type="entry name" value="Flag_assembly_chemotaxis_eff"/>
</dbReference>
<accession>A0A7C9UWV0</accession>
<dbReference type="Proteomes" id="UP000480684">
    <property type="component" value="Unassembled WGS sequence"/>
</dbReference>
<organism evidence="2 3">
    <name type="scientific">Magnetospirillum aberrantis SpK</name>
    <dbReference type="NCBI Taxonomy" id="908842"/>
    <lineage>
        <taxon>Bacteria</taxon>
        <taxon>Pseudomonadati</taxon>
        <taxon>Pseudomonadota</taxon>
        <taxon>Alphaproteobacteria</taxon>
        <taxon>Rhodospirillales</taxon>
        <taxon>Rhodospirillaceae</taxon>
        <taxon>Magnetospirillum</taxon>
    </lineage>
</organism>
<gene>
    <name evidence="2" type="ORF">G4223_01010</name>
</gene>
<name>A0A7C9UWV0_9PROT</name>
<dbReference type="EMBL" id="JAAIYP010000004">
    <property type="protein sequence ID" value="NFV78695.1"/>
    <property type="molecule type" value="Genomic_DNA"/>
</dbReference>
<sequence length="156" mass="18141">MAKPAKGLKTLIRLSKFNVDEKRRVLTQLQAREEHVIEEIRKGEEQLRREQQLAAEDSTGVGFAYGAYHQAWMKKRDLMHQALAAVRAEIEKAREELAEAFRELKTYEVTQANREKREREEADRKEQIFLDEVGLTMHRRKGEADAQADTEEFGGE</sequence>
<reference evidence="2 3" key="1">
    <citation type="submission" date="2020-02" db="EMBL/GenBank/DDBJ databases">
        <authorList>
            <person name="Dziuba M."/>
            <person name="Kuznetsov B."/>
            <person name="Mardanov A."/>
            <person name="Ravin N."/>
            <person name="Grouzdev D."/>
        </authorList>
    </citation>
    <scope>NUCLEOTIDE SEQUENCE [LARGE SCALE GENOMIC DNA]</scope>
    <source>
        <strain evidence="2 3">SpK</strain>
    </source>
</reference>
<dbReference type="AlphaFoldDB" id="A0A7C9UWV0"/>
<dbReference type="RefSeq" id="WP_163673862.1">
    <property type="nucleotide sequence ID" value="NZ_JAAIYP010000004.1"/>
</dbReference>
<comment type="caution">
    <text evidence="2">The sequence shown here is derived from an EMBL/GenBank/DDBJ whole genome shotgun (WGS) entry which is preliminary data.</text>
</comment>
<feature type="coiled-coil region" evidence="1">
    <location>
        <begin position="76"/>
        <end position="110"/>
    </location>
</feature>
<keyword evidence="1" id="KW-0175">Coiled coil</keyword>